<protein>
    <submittedName>
        <fullName evidence="1">Uncharacterized protein</fullName>
    </submittedName>
</protein>
<dbReference type="EMBL" id="BSYO01000006">
    <property type="protein sequence ID" value="GMH05993.1"/>
    <property type="molecule type" value="Genomic_DNA"/>
</dbReference>
<sequence>MNTFDAVGSAPEFFGRGSVAAASVNSWCSALVSACCGGSSGFNLAAVAAMQLMMLAVAAAYLSGSVSQWSLNCCPWKSSVTMRQIALIL</sequence>
<dbReference type="Proteomes" id="UP001279734">
    <property type="component" value="Unassembled WGS sequence"/>
</dbReference>
<gene>
    <name evidence="1" type="ORF">Nepgr_007833</name>
</gene>
<comment type="caution">
    <text evidence="1">The sequence shown here is derived from an EMBL/GenBank/DDBJ whole genome shotgun (WGS) entry which is preliminary data.</text>
</comment>
<keyword evidence="2" id="KW-1185">Reference proteome</keyword>
<dbReference type="AlphaFoldDB" id="A0AAD3S7S3"/>
<accession>A0AAD3S7S3</accession>
<reference evidence="1" key="1">
    <citation type="submission" date="2023-05" db="EMBL/GenBank/DDBJ databases">
        <title>Nepenthes gracilis genome sequencing.</title>
        <authorList>
            <person name="Fukushima K."/>
        </authorList>
    </citation>
    <scope>NUCLEOTIDE SEQUENCE</scope>
    <source>
        <strain evidence="1">SING2019-196</strain>
    </source>
</reference>
<organism evidence="1 2">
    <name type="scientific">Nepenthes gracilis</name>
    <name type="common">Slender pitcher plant</name>
    <dbReference type="NCBI Taxonomy" id="150966"/>
    <lineage>
        <taxon>Eukaryota</taxon>
        <taxon>Viridiplantae</taxon>
        <taxon>Streptophyta</taxon>
        <taxon>Embryophyta</taxon>
        <taxon>Tracheophyta</taxon>
        <taxon>Spermatophyta</taxon>
        <taxon>Magnoliopsida</taxon>
        <taxon>eudicotyledons</taxon>
        <taxon>Gunneridae</taxon>
        <taxon>Pentapetalae</taxon>
        <taxon>Caryophyllales</taxon>
        <taxon>Nepenthaceae</taxon>
        <taxon>Nepenthes</taxon>
    </lineage>
</organism>
<name>A0AAD3S7S3_NEPGR</name>
<evidence type="ECO:0000313" key="1">
    <source>
        <dbReference type="EMBL" id="GMH05993.1"/>
    </source>
</evidence>
<evidence type="ECO:0000313" key="2">
    <source>
        <dbReference type="Proteomes" id="UP001279734"/>
    </source>
</evidence>
<proteinExistence type="predicted"/>